<dbReference type="EMBL" id="JBHRYO010000002">
    <property type="protein sequence ID" value="MFC3757994.1"/>
    <property type="molecule type" value="Genomic_DNA"/>
</dbReference>
<protein>
    <submittedName>
        <fullName evidence="1">Uncharacterized protein</fullName>
    </submittedName>
</protein>
<proteinExistence type="predicted"/>
<accession>A0ABV7Y0S5</accession>
<dbReference type="RefSeq" id="WP_290299597.1">
    <property type="nucleotide sequence ID" value="NZ_JAUFQR010000001.1"/>
</dbReference>
<gene>
    <name evidence="1" type="ORF">ACFONJ_18595</name>
</gene>
<comment type="caution">
    <text evidence="1">The sequence shown here is derived from an EMBL/GenBank/DDBJ whole genome shotgun (WGS) entry which is preliminary data.</text>
</comment>
<organism evidence="1 2">
    <name type="scientific">Chryseobacterium tructae</name>
    <dbReference type="NCBI Taxonomy" id="1037380"/>
    <lineage>
        <taxon>Bacteria</taxon>
        <taxon>Pseudomonadati</taxon>
        <taxon>Bacteroidota</taxon>
        <taxon>Flavobacteriia</taxon>
        <taxon>Flavobacteriales</taxon>
        <taxon>Weeksellaceae</taxon>
        <taxon>Chryseobacterium group</taxon>
        <taxon>Chryseobacterium</taxon>
    </lineage>
</organism>
<dbReference type="Proteomes" id="UP001595735">
    <property type="component" value="Unassembled WGS sequence"/>
</dbReference>
<evidence type="ECO:0000313" key="1">
    <source>
        <dbReference type="EMBL" id="MFC3757994.1"/>
    </source>
</evidence>
<evidence type="ECO:0000313" key="2">
    <source>
        <dbReference type="Proteomes" id="UP001595735"/>
    </source>
</evidence>
<name>A0ABV7Y0S5_9FLAO</name>
<reference evidence="2" key="1">
    <citation type="journal article" date="2019" name="Int. J. Syst. Evol. Microbiol.">
        <title>The Global Catalogue of Microorganisms (GCM) 10K type strain sequencing project: providing services to taxonomists for standard genome sequencing and annotation.</title>
        <authorList>
            <consortium name="The Broad Institute Genomics Platform"/>
            <consortium name="The Broad Institute Genome Sequencing Center for Infectious Disease"/>
            <person name="Wu L."/>
            <person name="Ma J."/>
        </authorList>
    </citation>
    <scope>NUCLEOTIDE SEQUENCE [LARGE SCALE GENOMIC DNA]</scope>
    <source>
        <strain evidence="2">CECT 7798</strain>
    </source>
</reference>
<keyword evidence="2" id="KW-1185">Reference proteome</keyword>
<sequence length="94" mass="10565">MKISLLPETCFSLKTVSAKAFVSACQSSVYKRGRIDKNIPLLAPDILICNSSGKELYHGKLKSKVFEVLSDALEGYSLTVQIKDRNIRRYTVIR</sequence>